<dbReference type="InterPro" id="IPR050903">
    <property type="entry name" value="Bact_Chemotaxis_MeTrfase"/>
</dbReference>
<keyword evidence="5" id="KW-0949">S-adenosyl-L-methionine</keyword>
<name>A0A2N3PPK3_9PROT</name>
<dbReference type="InterPro" id="IPR022641">
    <property type="entry name" value="CheR_N"/>
</dbReference>
<evidence type="ECO:0000256" key="2">
    <source>
        <dbReference type="ARBA" id="ARBA00012534"/>
    </source>
</evidence>
<dbReference type="GO" id="GO:0032259">
    <property type="term" value="P:methylation"/>
    <property type="evidence" value="ECO:0007669"/>
    <property type="project" value="UniProtKB-KW"/>
</dbReference>
<keyword evidence="3" id="KW-0489">Methyltransferase</keyword>
<evidence type="ECO:0000313" key="7">
    <source>
        <dbReference type="EMBL" id="PKU22332.1"/>
    </source>
</evidence>
<dbReference type="InterPro" id="IPR036804">
    <property type="entry name" value="CheR_N_sf"/>
</dbReference>
<dbReference type="Gene3D" id="1.10.155.10">
    <property type="entry name" value="Chemotaxis receptor methyltransferase CheR, N-terminal domain"/>
    <property type="match status" value="1"/>
</dbReference>
<dbReference type="PANTHER" id="PTHR24422">
    <property type="entry name" value="CHEMOTAXIS PROTEIN METHYLTRANSFERASE"/>
    <property type="match status" value="1"/>
</dbReference>
<protein>
    <recommendedName>
        <fullName evidence="2">protein-glutamate O-methyltransferase</fullName>
        <ecNumber evidence="2">2.1.1.80</ecNumber>
    </recommendedName>
</protein>
<feature type="domain" description="CheR-type methyltransferase" evidence="6">
    <location>
        <begin position="1"/>
        <end position="256"/>
    </location>
</feature>
<evidence type="ECO:0000256" key="3">
    <source>
        <dbReference type="ARBA" id="ARBA00022603"/>
    </source>
</evidence>
<evidence type="ECO:0000256" key="4">
    <source>
        <dbReference type="ARBA" id="ARBA00022679"/>
    </source>
</evidence>
<evidence type="ECO:0000256" key="5">
    <source>
        <dbReference type="ARBA" id="ARBA00022691"/>
    </source>
</evidence>
<organism evidence="7 8">
    <name type="scientific">Telmatospirillum siberiense</name>
    <dbReference type="NCBI Taxonomy" id="382514"/>
    <lineage>
        <taxon>Bacteria</taxon>
        <taxon>Pseudomonadati</taxon>
        <taxon>Pseudomonadota</taxon>
        <taxon>Alphaproteobacteria</taxon>
        <taxon>Rhodospirillales</taxon>
        <taxon>Rhodospirillaceae</taxon>
        <taxon>Telmatospirillum</taxon>
    </lineage>
</organism>
<keyword evidence="8" id="KW-1185">Reference proteome</keyword>
<evidence type="ECO:0000313" key="8">
    <source>
        <dbReference type="Proteomes" id="UP000233293"/>
    </source>
</evidence>
<evidence type="ECO:0000256" key="1">
    <source>
        <dbReference type="ARBA" id="ARBA00001541"/>
    </source>
</evidence>
<keyword evidence="4" id="KW-0808">Transferase</keyword>
<reference evidence="8" key="1">
    <citation type="submission" date="2017-12" db="EMBL/GenBank/DDBJ databases">
        <title>Draft genome sequence of Telmatospirillum siberiense 26-4b1T, an acidotolerant peatland alphaproteobacterium potentially involved in sulfur cycling.</title>
        <authorList>
            <person name="Hausmann B."/>
            <person name="Pjevac P."/>
            <person name="Schreck K."/>
            <person name="Herbold C.W."/>
            <person name="Daims H."/>
            <person name="Wagner M."/>
            <person name="Pester M."/>
            <person name="Loy A."/>
        </authorList>
    </citation>
    <scope>NUCLEOTIDE SEQUENCE [LARGE SCALE GENOMIC DNA]</scope>
    <source>
        <strain evidence="8">26-4b1</strain>
    </source>
</reference>
<dbReference type="EC" id="2.1.1.80" evidence="2"/>
<dbReference type="SMART" id="SM00138">
    <property type="entry name" value="MeTrc"/>
    <property type="match status" value="1"/>
</dbReference>
<dbReference type="PROSITE" id="PS50123">
    <property type="entry name" value="CHER"/>
    <property type="match status" value="1"/>
</dbReference>
<dbReference type="GO" id="GO:0008983">
    <property type="term" value="F:protein-glutamate O-methyltransferase activity"/>
    <property type="evidence" value="ECO:0007669"/>
    <property type="project" value="UniProtKB-EC"/>
</dbReference>
<dbReference type="InterPro" id="IPR000780">
    <property type="entry name" value="CheR_MeTrfase"/>
</dbReference>
<dbReference type="AlphaFoldDB" id="A0A2N3PPK3"/>
<comment type="catalytic activity">
    <reaction evidence="1">
        <text>L-glutamyl-[protein] + S-adenosyl-L-methionine = [protein]-L-glutamate 5-O-methyl ester + S-adenosyl-L-homocysteine</text>
        <dbReference type="Rhea" id="RHEA:24452"/>
        <dbReference type="Rhea" id="RHEA-COMP:10208"/>
        <dbReference type="Rhea" id="RHEA-COMP:10311"/>
        <dbReference type="ChEBI" id="CHEBI:29973"/>
        <dbReference type="ChEBI" id="CHEBI:57856"/>
        <dbReference type="ChEBI" id="CHEBI:59789"/>
        <dbReference type="ChEBI" id="CHEBI:82795"/>
        <dbReference type="EC" id="2.1.1.80"/>
    </reaction>
</comment>
<comment type="caution">
    <text evidence="7">The sequence shown here is derived from an EMBL/GenBank/DDBJ whole genome shotgun (WGS) entry which is preliminary data.</text>
</comment>
<dbReference type="RefSeq" id="WP_101252890.1">
    <property type="nucleotide sequence ID" value="NZ_PIUM01000034.1"/>
</dbReference>
<dbReference type="InterPro" id="IPR029063">
    <property type="entry name" value="SAM-dependent_MTases_sf"/>
</dbReference>
<dbReference type="Proteomes" id="UP000233293">
    <property type="component" value="Unassembled WGS sequence"/>
</dbReference>
<dbReference type="InterPro" id="IPR022642">
    <property type="entry name" value="CheR_C"/>
</dbReference>
<accession>A0A2N3PPK3</accession>
<sequence>MRPEDFDFLAKLLKERSGLVITPDKAYLLESRLTPLARARNLKGIEDIVAKMRGHDEALARDVTEAMTTNESFFFRDTKPFDQFKDIVLPQVMAARMAKKSIRIWSAACSSGQEAYSLAMLLKEQSAKLNGWHVEIVGTDISVEMLDKAKAGLYSQFEVQRGLPIQMLVKYFKKKDESWQIDAGLRAMVQFREWNLLKDLRGLGQFDIVFCRNVLIYFDQPTKAGVLENISKLMPADAFLYLGGAETVLGISERFKPMAGQRGIYCLNKDGAATPSFPLKAPN</sequence>
<dbReference type="Gene3D" id="3.40.50.150">
    <property type="entry name" value="Vaccinia Virus protein VP39"/>
    <property type="match status" value="1"/>
</dbReference>
<dbReference type="PANTHER" id="PTHR24422:SF21">
    <property type="entry name" value="CHEMOTAXIS PROTEIN METHYLTRANSFERASE 1"/>
    <property type="match status" value="1"/>
</dbReference>
<dbReference type="Pfam" id="PF01739">
    <property type="entry name" value="CheR"/>
    <property type="match status" value="1"/>
</dbReference>
<dbReference type="SUPFAM" id="SSF53335">
    <property type="entry name" value="S-adenosyl-L-methionine-dependent methyltransferases"/>
    <property type="match status" value="1"/>
</dbReference>
<gene>
    <name evidence="7" type="ORF">CWS72_22405</name>
</gene>
<dbReference type="Pfam" id="PF03705">
    <property type="entry name" value="CheR_N"/>
    <property type="match status" value="1"/>
</dbReference>
<dbReference type="OrthoDB" id="9816309at2"/>
<dbReference type="EMBL" id="PIUM01000034">
    <property type="protein sequence ID" value="PKU22332.1"/>
    <property type="molecule type" value="Genomic_DNA"/>
</dbReference>
<dbReference type="SUPFAM" id="SSF47757">
    <property type="entry name" value="Chemotaxis receptor methyltransferase CheR, N-terminal domain"/>
    <property type="match status" value="1"/>
</dbReference>
<evidence type="ECO:0000259" key="6">
    <source>
        <dbReference type="PROSITE" id="PS50123"/>
    </source>
</evidence>
<dbReference type="PRINTS" id="PR00996">
    <property type="entry name" value="CHERMTFRASE"/>
</dbReference>
<proteinExistence type="predicted"/>